<evidence type="ECO:0000259" key="8">
    <source>
        <dbReference type="PROSITE" id="PS50090"/>
    </source>
</evidence>
<dbReference type="Gene3D" id="1.10.10.60">
    <property type="entry name" value="Homeodomain-like"/>
    <property type="match status" value="1"/>
</dbReference>
<dbReference type="GO" id="GO:0005634">
    <property type="term" value="C:nucleus"/>
    <property type="evidence" value="ECO:0007669"/>
    <property type="project" value="UniProtKB-SubCell"/>
</dbReference>
<dbReference type="GO" id="GO:0009739">
    <property type="term" value="P:response to gibberellin"/>
    <property type="evidence" value="ECO:0007669"/>
    <property type="project" value="TreeGrafter"/>
</dbReference>
<dbReference type="SUPFAM" id="SSF46689">
    <property type="entry name" value="Homeodomain-like"/>
    <property type="match status" value="1"/>
</dbReference>
<sequence length="313" mass="33679">MARKCSSCGNNGHNSRTCSGHRCQGTSISISSTSTRCGSLRLFGVQVKVGSSPLKKCLSMECLSPIAYYGAAAAATSSLSPSVSSSSSSLASIEESSQRITRGYVSDGLVVRVQDRKKGVPWTEDEHRMFLAGLDKLGKGDWRGISRHFVTTRTPTQVASHAQKYFLRQNSLTQKKRRSSLFDAVEGANKAAISRTSSVSELQFPSLSPVAADARTTKGAVLLPPCLNLMMSSASQCAGSGSSDASQSQNPSSLYLMAKSQAQLQMPDLELKMSTSRLSEQPGASRGWESETGVYHWFSSKRGMGIRNWRLGE</sequence>
<reference evidence="12" key="1">
    <citation type="journal article" date="2009" name="Planta">
        <title>Efficient silencing of reporter transgenes coupled to known functional promoters in sugarcane, a highly polyploid crop species.</title>
        <authorList>
            <person name="Mudge S.R."/>
            <person name="Osabe K."/>
            <person name="Casu R.E."/>
            <person name="Bonnett G.D."/>
            <person name="Manners J.M."/>
            <person name="Birch R.G."/>
        </authorList>
    </citation>
    <scope>NUCLEOTIDE SEQUENCE</scope>
</reference>
<evidence type="ECO:0000256" key="7">
    <source>
        <dbReference type="SAM" id="MobiDB-lite"/>
    </source>
</evidence>
<dbReference type="InterPro" id="IPR009057">
    <property type="entry name" value="Homeodomain-like_sf"/>
</dbReference>
<dbReference type="GO" id="GO:0003700">
    <property type="term" value="F:DNA-binding transcription factor activity"/>
    <property type="evidence" value="ECO:0007669"/>
    <property type="project" value="UniProtKB-ARBA"/>
</dbReference>
<evidence type="ECO:0000256" key="3">
    <source>
        <dbReference type="ARBA" id="ARBA00023125"/>
    </source>
</evidence>
<keyword evidence="6" id="KW-0862">Zinc</keyword>
<organism evidence="12">
    <name type="scientific">Saccharum hybrid cultivar Q117</name>
    <dbReference type="NCBI Taxonomy" id="664941"/>
    <lineage>
        <taxon>Eukaryota</taxon>
        <taxon>Viridiplantae</taxon>
        <taxon>Streptophyta</taxon>
        <taxon>Embryophyta</taxon>
        <taxon>Tracheophyta</taxon>
        <taxon>Spermatophyta</taxon>
        <taxon>Magnoliopsida</taxon>
        <taxon>Liliopsida</taxon>
        <taxon>Poales</taxon>
        <taxon>Poaceae</taxon>
        <taxon>PACMAD clade</taxon>
        <taxon>Panicoideae</taxon>
        <taxon>Andropogonodae</taxon>
        <taxon>Andropogoneae</taxon>
        <taxon>Saccharinae</taxon>
        <taxon>Saccharum</taxon>
        <taxon>Saccharum officinarum species complex</taxon>
    </lineage>
</organism>
<dbReference type="EMBL" id="EU719199">
    <property type="protein sequence ID" value="ACI12883.1"/>
    <property type="molecule type" value="Genomic_DNA"/>
</dbReference>
<keyword evidence="3" id="KW-0238">DNA-binding</keyword>
<name>B9UK63_9POAL</name>
<evidence type="ECO:0000256" key="2">
    <source>
        <dbReference type="ARBA" id="ARBA00023015"/>
    </source>
</evidence>
<keyword evidence="5" id="KW-0539">Nucleus</keyword>
<evidence type="ECO:0000256" key="4">
    <source>
        <dbReference type="ARBA" id="ARBA00023163"/>
    </source>
</evidence>
<dbReference type="InterPro" id="IPR006447">
    <property type="entry name" value="Myb_dom_plants"/>
</dbReference>
<proteinExistence type="predicted"/>
<evidence type="ECO:0000259" key="9">
    <source>
        <dbReference type="PROSITE" id="PS50158"/>
    </source>
</evidence>
<dbReference type="InterPro" id="IPR052245">
    <property type="entry name" value="Plant_Stress_Dev_TF"/>
</dbReference>
<dbReference type="PROSITE" id="PS51294">
    <property type="entry name" value="HTH_MYB"/>
    <property type="match status" value="1"/>
</dbReference>
<dbReference type="GO" id="GO:0008270">
    <property type="term" value="F:zinc ion binding"/>
    <property type="evidence" value="ECO:0007669"/>
    <property type="project" value="UniProtKB-KW"/>
</dbReference>
<keyword evidence="6" id="KW-0479">Metal-binding</keyword>
<feature type="domain" description="SANT" evidence="10">
    <location>
        <begin position="122"/>
        <end position="170"/>
    </location>
</feature>
<dbReference type="InterPro" id="IPR017930">
    <property type="entry name" value="Myb_dom"/>
</dbReference>
<dbReference type="NCBIfam" id="TIGR01557">
    <property type="entry name" value="myb_SHAQKYF"/>
    <property type="match status" value="1"/>
</dbReference>
<keyword evidence="6" id="KW-0863">Zinc-finger</keyword>
<evidence type="ECO:0000313" key="12">
    <source>
        <dbReference type="EMBL" id="ACI12883.1"/>
    </source>
</evidence>
<keyword evidence="4" id="KW-0804">Transcription</keyword>
<dbReference type="GO" id="GO:0009744">
    <property type="term" value="P:response to sucrose"/>
    <property type="evidence" value="ECO:0007669"/>
    <property type="project" value="UniProtKB-ARBA"/>
</dbReference>
<feature type="compositionally biased region" description="Polar residues" evidence="7">
    <location>
        <begin position="7"/>
        <end position="18"/>
    </location>
</feature>
<dbReference type="PANTHER" id="PTHR44191">
    <property type="entry name" value="TRANSCRIPTION FACTOR KUA1"/>
    <property type="match status" value="1"/>
</dbReference>
<comment type="subcellular location">
    <subcellularLocation>
        <location evidence="1">Nucleus</location>
    </subcellularLocation>
</comment>
<feature type="domain" description="HTH myb-type" evidence="11">
    <location>
        <begin position="114"/>
        <end position="170"/>
    </location>
</feature>
<dbReference type="InterPro" id="IPR001878">
    <property type="entry name" value="Znf_CCHC"/>
</dbReference>
<dbReference type="InterPro" id="IPR001005">
    <property type="entry name" value="SANT/Myb"/>
</dbReference>
<dbReference type="InterPro" id="IPR017884">
    <property type="entry name" value="SANT_dom"/>
</dbReference>
<protein>
    <submittedName>
        <fullName evidence="12">R1MYB1 protein</fullName>
    </submittedName>
</protein>
<dbReference type="SMART" id="SM00717">
    <property type="entry name" value="SANT"/>
    <property type="match status" value="1"/>
</dbReference>
<dbReference type="PANTHER" id="PTHR44191:SF63">
    <property type="match status" value="1"/>
</dbReference>
<feature type="domain" description="Myb-like" evidence="8">
    <location>
        <begin position="114"/>
        <end position="166"/>
    </location>
</feature>
<feature type="region of interest" description="Disordered" evidence="7">
    <location>
        <begin position="1"/>
        <end position="23"/>
    </location>
</feature>
<dbReference type="PROSITE" id="PS50158">
    <property type="entry name" value="ZF_CCHC"/>
    <property type="match status" value="1"/>
</dbReference>
<keyword evidence="2" id="KW-0805">Transcription regulation</keyword>
<dbReference type="PROSITE" id="PS51293">
    <property type="entry name" value="SANT"/>
    <property type="match status" value="1"/>
</dbReference>
<dbReference type="Pfam" id="PF00249">
    <property type="entry name" value="Myb_DNA-binding"/>
    <property type="match status" value="1"/>
</dbReference>
<dbReference type="CDD" id="cd00167">
    <property type="entry name" value="SANT"/>
    <property type="match status" value="1"/>
</dbReference>
<evidence type="ECO:0000259" key="10">
    <source>
        <dbReference type="PROSITE" id="PS51293"/>
    </source>
</evidence>
<dbReference type="GO" id="GO:0009723">
    <property type="term" value="P:response to ethylene"/>
    <property type="evidence" value="ECO:0007669"/>
    <property type="project" value="TreeGrafter"/>
</dbReference>
<gene>
    <name evidence="12" type="primary">R1MYB1</name>
</gene>
<feature type="domain" description="CCHC-type" evidence="9">
    <location>
        <begin position="3"/>
        <end position="18"/>
    </location>
</feature>
<accession>B9UK63</accession>
<dbReference type="PROSITE" id="PS50090">
    <property type="entry name" value="MYB_LIKE"/>
    <property type="match status" value="1"/>
</dbReference>
<evidence type="ECO:0000259" key="11">
    <source>
        <dbReference type="PROSITE" id="PS51294"/>
    </source>
</evidence>
<evidence type="ECO:0000256" key="5">
    <source>
        <dbReference type="ARBA" id="ARBA00023242"/>
    </source>
</evidence>
<dbReference type="FunFam" id="1.10.10.60:FF:000009">
    <property type="entry name" value="transcription factor MYB1R1"/>
    <property type="match status" value="1"/>
</dbReference>
<dbReference type="GO" id="GO:0003677">
    <property type="term" value="F:DNA binding"/>
    <property type="evidence" value="ECO:0007669"/>
    <property type="project" value="UniProtKB-KW"/>
</dbReference>
<dbReference type="AlphaFoldDB" id="B9UK63"/>
<evidence type="ECO:0000256" key="6">
    <source>
        <dbReference type="PROSITE-ProRule" id="PRU00047"/>
    </source>
</evidence>
<evidence type="ECO:0000256" key="1">
    <source>
        <dbReference type="ARBA" id="ARBA00004123"/>
    </source>
</evidence>